<accession>A0A1H3K3K3</accession>
<evidence type="ECO:0000256" key="1">
    <source>
        <dbReference type="SAM" id="MobiDB-lite"/>
    </source>
</evidence>
<organism evidence="3 4">
    <name type="scientific">Halobellus clavatus</name>
    <dbReference type="NCBI Taxonomy" id="660517"/>
    <lineage>
        <taxon>Archaea</taxon>
        <taxon>Methanobacteriati</taxon>
        <taxon>Methanobacteriota</taxon>
        <taxon>Stenosarchaea group</taxon>
        <taxon>Halobacteria</taxon>
        <taxon>Halobacteriales</taxon>
        <taxon>Haloferacaceae</taxon>
        <taxon>Halobellus</taxon>
    </lineage>
</organism>
<dbReference type="SUPFAM" id="SSF117070">
    <property type="entry name" value="LEA14-like"/>
    <property type="match status" value="2"/>
</dbReference>
<proteinExistence type="predicted"/>
<feature type="domain" description="Water stress and hypersensitive response" evidence="2">
    <location>
        <begin position="38"/>
        <end position="156"/>
    </location>
</feature>
<gene>
    <name evidence="3" type="ORF">SAMN04487946_11715</name>
</gene>
<feature type="compositionally biased region" description="Polar residues" evidence="1">
    <location>
        <begin position="365"/>
        <end position="378"/>
    </location>
</feature>
<evidence type="ECO:0000313" key="3">
    <source>
        <dbReference type="EMBL" id="SDY46753.1"/>
    </source>
</evidence>
<dbReference type="EMBL" id="FNPB01000017">
    <property type="protein sequence ID" value="SDY46753.1"/>
    <property type="molecule type" value="Genomic_DNA"/>
</dbReference>
<evidence type="ECO:0000313" key="4">
    <source>
        <dbReference type="Proteomes" id="UP000199170"/>
    </source>
</evidence>
<dbReference type="Pfam" id="PF03168">
    <property type="entry name" value="LEA_2"/>
    <property type="match status" value="2"/>
</dbReference>
<dbReference type="AlphaFoldDB" id="A0A1H3K3K3"/>
<dbReference type="Gene3D" id="2.60.40.10">
    <property type="entry name" value="Immunoglobulins"/>
    <property type="match status" value="2"/>
</dbReference>
<dbReference type="Proteomes" id="UP000199170">
    <property type="component" value="Unassembled WGS sequence"/>
</dbReference>
<dbReference type="SMART" id="SM00769">
    <property type="entry name" value="WHy"/>
    <property type="match status" value="2"/>
</dbReference>
<dbReference type="InterPro" id="IPR013990">
    <property type="entry name" value="WHy-dom"/>
</dbReference>
<evidence type="ECO:0000259" key="2">
    <source>
        <dbReference type="SMART" id="SM00769"/>
    </source>
</evidence>
<keyword evidence="4" id="KW-1185">Reference proteome</keyword>
<reference evidence="4" key="1">
    <citation type="submission" date="2016-10" db="EMBL/GenBank/DDBJ databases">
        <authorList>
            <person name="Varghese N."/>
            <person name="Submissions S."/>
        </authorList>
    </citation>
    <scope>NUCLEOTIDE SEQUENCE [LARGE SCALE GENOMIC DNA]</scope>
    <source>
        <strain evidence="4">CGMCC 1.10118</strain>
    </source>
</reference>
<name>A0A1H3K3K3_9EURY</name>
<dbReference type="RefSeq" id="WP_089769385.1">
    <property type="nucleotide sequence ID" value="NZ_FNPB01000017.1"/>
</dbReference>
<dbReference type="GO" id="GO:0009269">
    <property type="term" value="P:response to desiccation"/>
    <property type="evidence" value="ECO:0007669"/>
    <property type="project" value="InterPro"/>
</dbReference>
<dbReference type="STRING" id="660517.SAMN04487946_11715"/>
<dbReference type="InterPro" id="IPR013783">
    <property type="entry name" value="Ig-like_fold"/>
</dbReference>
<dbReference type="OrthoDB" id="105458at2157"/>
<feature type="region of interest" description="Disordered" evidence="1">
    <location>
        <begin position="310"/>
        <end position="397"/>
    </location>
</feature>
<protein>
    <submittedName>
        <fullName evidence="3">LEA14-like dessication related protein</fullName>
    </submittedName>
</protein>
<dbReference type="InterPro" id="IPR004864">
    <property type="entry name" value="LEA_2"/>
</dbReference>
<sequence>MPTLSLFGRIRSLVVVLLVAGLIVGGAIAAGVLGVPSVAGVENRFGPVNETTTVVETDLTVSNPNPIGASLGGATVSYDVLLNDVTLASGVKDDVSVGTGNSTLSFRTSARNDRIPPWWVSHIRNGERTTVTVDASVRSSTVGRSVDPPNVTRSIETDLLSQFNSTETRSIDANQPYASDPVLYINETSAEWGTVSAQRTPLDLTFVVYNPKPYPIPVSQLEYDVTMNEVAVGNGTTDSEYVIPPKSTETVEATATIRNDHIDEWWVTHLERNQVTDLRIEFAARLELSDRSVRVPLDSLTYTRTIETDLFGTKPTDGNGTAASGTATPTPEPTTDRSGEEESTETAEPTPAPTPTATPEPTATDSSGADGTVTTNGGTEPPDGGAETTTDGGLIEL</sequence>
<feature type="compositionally biased region" description="Low complexity" evidence="1">
    <location>
        <begin position="316"/>
        <end position="329"/>
    </location>
</feature>
<feature type="domain" description="Water stress and hypersensitive response" evidence="2">
    <location>
        <begin position="185"/>
        <end position="305"/>
    </location>
</feature>